<evidence type="ECO:0000313" key="3">
    <source>
        <dbReference type="EMBL" id="KJA13848.1"/>
    </source>
</evidence>
<feature type="compositionally biased region" description="Acidic residues" evidence="1">
    <location>
        <begin position="201"/>
        <end position="210"/>
    </location>
</feature>
<reference evidence="4" key="1">
    <citation type="submission" date="2014-04" db="EMBL/GenBank/DDBJ databases">
        <title>Evolutionary Origins and Diversification of the Mycorrhizal Mutualists.</title>
        <authorList>
            <consortium name="DOE Joint Genome Institute"/>
            <consortium name="Mycorrhizal Genomics Consortium"/>
            <person name="Kohler A."/>
            <person name="Kuo A."/>
            <person name="Nagy L.G."/>
            <person name="Floudas D."/>
            <person name="Copeland A."/>
            <person name="Barry K.W."/>
            <person name="Cichocki N."/>
            <person name="Veneault-Fourrey C."/>
            <person name="LaButti K."/>
            <person name="Lindquist E.A."/>
            <person name="Lipzen A."/>
            <person name="Lundell T."/>
            <person name="Morin E."/>
            <person name="Murat C."/>
            <person name="Riley R."/>
            <person name="Ohm R."/>
            <person name="Sun H."/>
            <person name="Tunlid A."/>
            <person name="Henrissat B."/>
            <person name="Grigoriev I.V."/>
            <person name="Hibbett D.S."/>
            <person name="Martin F."/>
        </authorList>
    </citation>
    <scope>NUCLEOTIDE SEQUENCE [LARGE SCALE GENOMIC DNA]</scope>
    <source>
        <strain evidence="4">FD-334 SS-4</strain>
    </source>
</reference>
<feature type="region of interest" description="Disordered" evidence="1">
    <location>
        <begin position="370"/>
        <end position="407"/>
    </location>
</feature>
<dbReference type="AlphaFoldDB" id="A0A0D2LSN8"/>
<evidence type="ECO:0000313" key="4">
    <source>
        <dbReference type="Proteomes" id="UP000054270"/>
    </source>
</evidence>
<protein>
    <recommendedName>
        <fullName evidence="2">Restriction of telomere capping protein 4 C-terminal domain-containing protein</fullName>
    </recommendedName>
</protein>
<sequence>MHVRKSKSMTVELPAALGRTSRFSCGAALLPVSLYGRPGPLLRRDRAPRGRGWSGRLTEPEQNTSVTMCISHHVLLKSLVPLAFGILQGVSMHVCAGRVARPSTPRTPFVFAGRSPASLSDNYTTRSATMEVPDFTPLFNRRAAPHPRKSRLSATVTSSSLEPAAAPTTTTTTTTTTTAALPRRPVFPAPVTVNAPFSNVQDEDKEEEEGEGRTPFRGSRSLLAPRYAHTSVLRRAKEACTGQRDYLYAQRNAGMFILLHITFLKLERVLFRSQDVAASLFRHKSMDEQIQLPDQPILWLMCTRSIPRRCLWVAEGCCCGSSVMRADRASRYLLGFLSGMSKKAQKHAIKKPTEPLNEIESLKARLAELESRDISSEKTATQPSARREETERLRRPPGQSGRPGAKGFELKKACGLSAKDINEVMATLDFASAAYMRDLTMCCPPSFDFASYVVRHVAGRYLDIRKNWRDQDRAQVKLARTKIRGLLPCLDNYAKAWPVNEIMKNWITETATKFNKAVAHLRKANPWPDEEAYDYVDKLIEAAESDSEDDTDTGVAEPTKQIQPSAGKKVPVECLFSYRYIMLTILRDQRRSRGLDNEPTQAESSVPKAKGPMNKAKPTMNSIKETQGAKSQPSSGEGTKKSTKEAQVSKSQPPSEENVKKSTKETQRAKSPDPSSEEGSGSDNKSSSSSSSDSSDEDVSEEKTRVKSTKKGKAKKTVRAAPKVIKPLKTSSKRKDRSEEMDNPPLEQDETLAARAKLPKTKRVEAIELHSSSKEENEPPKKRVKVVNNPDPIILSQDENLKVHDARKDDKLPPNQARKDLDKRDRHAVAYRYIIKDIVVAPDTVCGFEGCKVVLLEDRMIRLLLERFHQAPEFDADLTRKRIWQGICEQHQEIHPVEQQSMDWPLITNFVALTDNILLKVDGWLDRVFREDVDVALCSGWPPFVNSIMLSFEDAYGFGCADGATQTFVVPDVRSSGYMGEKGAQLILAAIQGSIIKSPRHDYDRLMRDVACAYYSRAYNDREREFWKSASNATDEEDAWLPIQDFIYHVLVPYVAVELISEEMSISLEDALDVYNRSKIFGRDHNSDLDTEQFPEIHTAVFQYYNLPPEDDDEVDEQPPSPAPELPQDEASHPEPSQNVPAVERLTIKKLTIHPPWGPDPTMTNKHSIATDEDPAANDGAPTAVMVLTEKAPKATAKEDNQGCCEEESARRVLNNQEETSGLHKESRSYKRRRGHRAGTTDKEVAN</sequence>
<dbReference type="Pfam" id="PF14474">
    <property type="entry name" value="RTC4"/>
    <property type="match status" value="1"/>
</dbReference>
<feature type="domain" description="Restriction of telomere capping protein 4 C-terminal" evidence="2">
    <location>
        <begin position="1039"/>
        <end position="1082"/>
    </location>
</feature>
<keyword evidence="4" id="KW-1185">Reference proteome</keyword>
<gene>
    <name evidence="3" type="ORF">HYPSUDRAFT_59669</name>
</gene>
<feature type="region of interest" description="Disordered" evidence="1">
    <location>
        <begin position="139"/>
        <end position="218"/>
    </location>
</feature>
<dbReference type="OrthoDB" id="3258279at2759"/>
<feature type="compositionally biased region" description="Acidic residues" evidence="1">
    <location>
        <begin position="739"/>
        <end position="750"/>
    </location>
</feature>
<feature type="compositionally biased region" description="Polar residues" evidence="1">
    <location>
        <begin position="152"/>
        <end position="161"/>
    </location>
</feature>
<feature type="region of interest" description="Disordered" evidence="1">
    <location>
        <begin position="1107"/>
        <end position="1247"/>
    </location>
</feature>
<feature type="compositionally biased region" description="Low complexity" evidence="1">
    <location>
        <begin position="163"/>
        <end position="180"/>
    </location>
</feature>
<proteinExistence type="predicted"/>
<evidence type="ECO:0000259" key="2">
    <source>
        <dbReference type="Pfam" id="PF14474"/>
    </source>
</evidence>
<accession>A0A0D2LSN8</accession>
<dbReference type="EMBL" id="KN817709">
    <property type="protein sequence ID" value="KJA13848.1"/>
    <property type="molecule type" value="Genomic_DNA"/>
</dbReference>
<feature type="compositionally biased region" description="Polar residues" evidence="1">
    <location>
        <begin position="619"/>
        <end position="637"/>
    </location>
</feature>
<feature type="compositionally biased region" description="Basic and acidic residues" evidence="1">
    <location>
        <begin position="799"/>
        <end position="821"/>
    </location>
</feature>
<name>A0A0D2LSN8_HYPSF</name>
<organism evidence="3 4">
    <name type="scientific">Hypholoma sublateritium (strain FD-334 SS-4)</name>
    <dbReference type="NCBI Taxonomy" id="945553"/>
    <lineage>
        <taxon>Eukaryota</taxon>
        <taxon>Fungi</taxon>
        <taxon>Dikarya</taxon>
        <taxon>Basidiomycota</taxon>
        <taxon>Agaricomycotina</taxon>
        <taxon>Agaricomycetes</taxon>
        <taxon>Agaricomycetidae</taxon>
        <taxon>Agaricales</taxon>
        <taxon>Agaricineae</taxon>
        <taxon>Strophariaceae</taxon>
        <taxon>Hypholoma</taxon>
    </lineage>
</organism>
<feature type="region of interest" description="Disordered" evidence="1">
    <location>
        <begin position="592"/>
        <end position="821"/>
    </location>
</feature>
<feature type="compositionally biased region" description="Basic and acidic residues" evidence="1">
    <location>
        <begin position="762"/>
        <end position="781"/>
    </location>
</feature>
<feature type="compositionally biased region" description="Polar residues" evidence="1">
    <location>
        <begin position="645"/>
        <end position="655"/>
    </location>
</feature>
<feature type="compositionally biased region" description="Basic and acidic residues" evidence="1">
    <location>
        <begin position="657"/>
        <end position="671"/>
    </location>
</feature>
<feature type="region of interest" description="Disordered" evidence="1">
    <location>
        <begin position="544"/>
        <end position="566"/>
    </location>
</feature>
<feature type="compositionally biased region" description="Low complexity" evidence="1">
    <location>
        <begin position="672"/>
        <end position="693"/>
    </location>
</feature>
<dbReference type="Proteomes" id="UP000054270">
    <property type="component" value="Unassembled WGS sequence"/>
</dbReference>
<feature type="compositionally biased region" description="Basic residues" evidence="1">
    <location>
        <begin position="706"/>
        <end position="718"/>
    </location>
</feature>
<feature type="compositionally biased region" description="Basic and acidic residues" evidence="1">
    <location>
        <begin position="385"/>
        <end position="394"/>
    </location>
</feature>
<feature type="compositionally biased region" description="Basic and acidic residues" evidence="1">
    <location>
        <begin position="1191"/>
        <end position="1201"/>
    </location>
</feature>
<dbReference type="InterPro" id="IPR028094">
    <property type="entry name" value="RTC4_C"/>
</dbReference>
<evidence type="ECO:0000256" key="1">
    <source>
        <dbReference type="SAM" id="MobiDB-lite"/>
    </source>
</evidence>